<dbReference type="EMBL" id="MFPV01000028">
    <property type="protein sequence ID" value="OGH61962.1"/>
    <property type="molecule type" value="Genomic_DNA"/>
</dbReference>
<dbReference type="AlphaFoldDB" id="A0A1F6LRD4"/>
<sequence>MPDFEKSGKPENISDVSQLVEASKQELGKLITTRDTLASRIAKAPEGVRAAMQSSIYGLTARIAKQEAMLQQFEKPAANSESVAAQLTGTAQRDRVAAALRRPSIIVSPEVLVAGQQAQMAADQARIDQEYNAQSAADKTFYGQVSTPKPSTDLQRAA</sequence>
<feature type="region of interest" description="Disordered" evidence="1">
    <location>
        <begin position="138"/>
        <end position="158"/>
    </location>
</feature>
<name>A0A1F6LRD4_9BACT</name>
<evidence type="ECO:0000313" key="3">
    <source>
        <dbReference type="Proteomes" id="UP000176329"/>
    </source>
</evidence>
<organism evidence="2 3">
    <name type="scientific">Candidatus Magasanikbacteria bacterium RIFCSPHIGHO2_01_FULL_50_8</name>
    <dbReference type="NCBI Taxonomy" id="1798674"/>
    <lineage>
        <taxon>Bacteria</taxon>
        <taxon>Candidatus Magasanikiibacteriota</taxon>
    </lineage>
</organism>
<evidence type="ECO:0000313" key="2">
    <source>
        <dbReference type="EMBL" id="OGH61962.1"/>
    </source>
</evidence>
<dbReference type="Proteomes" id="UP000176329">
    <property type="component" value="Unassembled WGS sequence"/>
</dbReference>
<evidence type="ECO:0000256" key="1">
    <source>
        <dbReference type="SAM" id="MobiDB-lite"/>
    </source>
</evidence>
<proteinExistence type="predicted"/>
<comment type="caution">
    <text evidence="2">The sequence shown here is derived from an EMBL/GenBank/DDBJ whole genome shotgun (WGS) entry which is preliminary data.</text>
</comment>
<accession>A0A1F6LRD4</accession>
<gene>
    <name evidence="2" type="ORF">A2848_03625</name>
</gene>
<reference evidence="2 3" key="1">
    <citation type="journal article" date="2016" name="Nat. Commun.">
        <title>Thousands of microbial genomes shed light on interconnected biogeochemical processes in an aquifer system.</title>
        <authorList>
            <person name="Anantharaman K."/>
            <person name="Brown C.T."/>
            <person name="Hug L.A."/>
            <person name="Sharon I."/>
            <person name="Castelle C.J."/>
            <person name="Probst A.J."/>
            <person name="Thomas B.C."/>
            <person name="Singh A."/>
            <person name="Wilkins M.J."/>
            <person name="Karaoz U."/>
            <person name="Brodie E.L."/>
            <person name="Williams K.H."/>
            <person name="Hubbard S.S."/>
            <person name="Banfield J.F."/>
        </authorList>
    </citation>
    <scope>NUCLEOTIDE SEQUENCE [LARGE SCALE GENOMIC DNA]</scope>
</reference>
<protein>
    <submittedName>
        <fullName evidence="2">Uncharacterized protein</fullName>
    </submittedName>
</protein>